<keyword evidence="3" id="KW-1185">Reference proteome</keyword>
<dbReference type="Gene3D" id="3.90.550.10">
    <property type="entry name" value="Spore Coat Polysaccharide Biosynthesis Protein SpsA, Chain A"/>
    <property type="match status" value="1"/>
</dbReference>
<dbReference type="InterPro" id="IPR029044">
    <property type="entry name" value="Nucleotide-diphossugar_trans"/>
</dbReference>
<dbReference type="InterPro" id="IPR050587">
    <property type="entry name" value="GNT1/Glycosyltrans_8"/>
</dbReference>
<keyword evidence="1" id="KW-1133">Transmembrane helix</keyword>
<evidence type="ECO:0000313" key="2">
    <source>
        <dbReference type="EMBL" id="KAL3757827.1"/>
    </source>
</evidence>
<feature type="transmembrane region" description="Helical" evidence="1">
    <location>
        <begin position="30"/>
        <end position="51"/>
    </location>
</feature>
<reference evidence="2 3" key="1">
    <citation type="submission" date="2024-10" db="EMBL/GenBank/DDBJ databases">
        <title>Updated reference genomes for cyclostephanoid diatoms.</title>
        <authorList>
            <person name="Roberts W.R."/>
            <person name="Alverson A.J."/>
        </authorList>
    </citation>
    <scope>NUCLEOTIDE SEQUENCE [LARGE SCALE GENOMIC DNA]</scope>
    <source>
        <strain evidence="2 3">AJA232-27</strain>
    </source>
</reference>
<accession>A0ABD3M2B3</accession>
<dbReference type="AlphaFoldDB" id="A0ABD3M2B3"/>
<organism evidence="2 3">
    <name type="scientific">Discostella pseudostelligera</name>
    <dbReference type="NCBI Taxonomy" id="259834"/>
    <lineage>
        <taxon>Eukaryota</taxon>
        <taxon>Sar</taxon>
        <taxon>Stramenopiles</taxon>
        <taxon>Ochrophyta</taxon>
        <taxon>Bacillariophyta</taxon>
        <taxon>Coscinodiscophyceae</taxon>
        <taxon>Thalassiosirophycidae</taxon>
        <taxon>Stephanodiscales</taxon>
        <taxon>Stephanodiscaceae</taxon>
        <taxon>Discostella</taxon>
    </lineage>
</organism>
<dbReference type="EMBL" id="JALLBG020000250">
    <property type="protein sequence ID" value="KAL3757827.1"/>
    <property type="molecule type" value="Genomic_DNA"/>
</dbReference>
<comment type="caution">
    <text evidence="2">The sequence shown here is derived from an EMBL/GenBank/DDBJ whole genome shotgun (WGS) entry which is preliminary data.</text>
</comment>
<protein>
    <submittedName>
        <fullName evidence="2">Uncharacterized protein</fullName>
    </submittedName>
</protein>
<evidence type="ECO:0000256" key="1">
    <source>
        <dbReference type="SAM" id="Phobius"/>
    </source>
</evidence>
<name>A0ABD3M2B3_9STRA</name>
<keyword evidence="1" id="KW-0812">Transmembrane</keyword>
<dbReference type="PANTHER" id="PTHR11183">
    <property type="entry name" value="GLYCOGENIN SUBFAMILY MEMBER"/>
    <property type="match status" value="1"/>
</dbReference>
<keyword evidence="1" id="KW-0472">Membrane</keyword>
<proteinExistence type="predicted"/>
<sequence length="518" mass="58992">MVTSNNINISTRRGGDATHQRHRSILRRRFLLVPIFIVVIGFYALSFRFLLTTTTPTLSTNKELRMIEPSIEPVAVIAHAISLIKCSKGSSVTGFLDAAAILRHSIHKNSIHHNSFPSTQINNSTTAIASATTTTTTSRYSYQMYAIVHTSCAEHSTVLSQLGYTILIKDHPVKKEDIKGEWLRNHIESENCCGSAEFIKLYAYQLTNHPIVVHWDMDVAVLHPLDDLYDVMIYPSSHPIHLAARERIERQHPEEVWPERIDAFFTRDVTSAKPWEKVLAVQGGFLVARPDIAVFDAYIEFIKEGNYIGGRGDGTGWAGLGYGGFQGAMAYQGVVAYYYDQLRPNSAVELNVCRWNQVAADVLWRGPERKEEHHLQCREYPKLTLPDGTPDYASNTNCDDCRNTPIELVRTVHYTACKKPWECTMAHPRIPRDKRQSYRLENLVNVTYCGHLVREWFELRREFEMAMERASDGQVKRPSLSTGGYEEEYFLGYCQGKGGYIAMEPPPRDFDIRKMYGM</sequence>
<evidence type="ECO:0000313" key="3">
    <source>
        <dbReference type="Proteomes" id="UP001530293"/>
    </source>
</evidence>
<gene>
    <name evidence="2" type="ORF">ACHAWU_006135</name>
</gene>
<dbReference type="Proteomes" id="UP001530293">
    <property type="component" value="Unassembled WGS sequence"/>
</dbReference>